<organism evidence="2 3">
    <name type="scientific">Saccharothrix violaceirubra</name>
    <dbReference type="NCBI Taxonomy" id="413306"/>
    <lineage>
        <taxon>Bacteria</taxon>
        <taxon>Bacillati</taxon>
        <taxon>Actinomycetota</taxon>
        <taxon>Actinomycetes</taxon>
        <taxon>Pseudonocardiales</taxon>
        <taxon>Pseudonocardiaceae</taxon>
        <taxon>Saccharothrix</taxon>
    </lineage>
</organism>
<feature type="transmembrane region" description="Helical" evidence="1">
    <location>
        <begin position="37"/>
        <end position="60"/>
    </location>
</feature>
<protein>
    <submittedName>
        <fullName evidence="2">O-antigen/teichoic acid export membrane protein</fullName>
    </submittedName>
</protein>
<name>A0A7W7T765_9PSEU</name>
<accession>A0A7W7T765</accession>
<evidence type="ECO:0000256" key="1">
    <source>
        <dbReference type="SAM" id="Phobius"/>
    </source>
</evidence>
<dbReference type="AlphaFoldDB" id="A0A7W7T765"/>
<keyword evidence="1" id="KW-1133">Transmembrane helix</keyword>
<dbReference type="Proteomes" id="UP000542674">
    <property type="component" value="Unassembled WGS sequence"/>
</dbReference>
<feature type="transmembrane region" description="Helical" evidence="1">
    <location>
        <begin position="7"/>
        <end position="31"/>
    </location>
</feature>
<dbReference type="RefSeq" id="WP_184672841.1">
    <property type="nucleotide sequence ID" value="NZ_BAABAI010000016.1"/>
</dbReference>
<evidence type="ECO:0000313" key="2">
    <source>
        <dbReference type="EMBL" id="MBB4967828.1"/>
    </source>
</evidence>
<proteinExistence type="predicted"/>
<sequence>MWRFGFVLWSAWQVLRWAVVCALVLLVVYLVDGVGGWFLAALLGMVVALAGVVAMLRGLYRRELTERR</sequence>
<dbReference type="EMBL" id="JACHJS010000001">
    <property type="protein sequence ID" value="MBB4967828.1"/>
    <property type="molecule type" value="Genomic_DNA"/>
</dbReference>
<keyword evidence="3" id="KW-1185">Reference proteome</keyword>
<keyword evidence="1" id="KW-0812">Transmembrane</keyword>
<comment type="caution">
    <text evidence="2">The sequence shown here is derived from an EMBL/GenBank/DDBJ whole genome shotgun (WGS) entry which is preliminary data.</text>
</comment>
<reference evidence="2 3" key="1">
    <citation type="submission" date="2020-08" db="EMBL/GenBank/DDBJ databases">
        <title>Sequencing the genomes of 1000 actinobacteria strains.</title>
        <authorList>
            <person name="Klenk H.-P."/>
        </authorList>
    </citation>
    <scope>NUCLEOTIDE SEQUENCE [LARGE SCALE GENOMIC DNA]</scope>
    <source>
        <strain evidence="2 3">DSM 45084</strain>
    </source>
</reference>
<evidence type="ECO:0000313" key="3">
    <source>
        <dbReference type="Proteomes" id="UP000542674"/>
    </source>
</evidence>
<gene>
    <name evidence="2" type="ORF">F4559_005187</name>
</gene>
<keyword evidence="1" id="KW-0472">Membrane</keyword>